<keyword evidence="6" id="KW-0945">Host-virus interaction</keyword>
<evidence type="ECO:0000259" key="20">
    <source>
        <dbReference type="PROSITE" id="PS51379"/>
    </source>
</evidence>
<keyword evidence="14 19" id="KW-0472">Membrane</keyword>
<evidence type="ECO:0000256" key="12">
    <source>
        <dbReference type="ARBA" id="ARBA00022870"/>
    </source>
</evidence>
<keyword evidence="7 19" id="KW-0812">Transmembrane</keyword>
<dbReference type="Pfam" id="PF03557">
    <property type="entry name" value="Bunya_G1"/>
    <property type="match status" value="1"/>
</dbReference>
<feature type="transmembrane region" description="Helical" evidence="19">
    <location>
        <begin position="447"/>
        <end position="466"/>
    </location>
</feature>
<dbReference type="Proteomes" id="UP000423369">
    <property type="component" value="Genome"/>
</dbReference>
<dbReference type="GO" id="GO:0044003">
    <property type="term" value="P:symbiont-mediated perturbation of host process"/>
    <property type="evidence" value="ECO:0007669"/>
    <property type="project" value="InterPro"/>
</dbReference>
<dbReference type="PROSITE" id="PS51379">
    <property type="entry name" value="4FE4S_FER_2"/>
    <property type="match status" value="1"/>
</dbReference>
<dbReference type="EMBL" id="MH484331">
    <property type="protein sequence ID" value="AXP32063.1"/>
    <property type="molecule type" value="Viral_cRNA"/>
</dbReference>
<evidence type="ECO:0000256" key="9">
    <source>
        <dbReference type="ARBA" id="ARBA00022804"/>
    </source>
</evidence>
<evidence type="ECO:0000256" key="4">
    <source>
        <dbReference type="ARBA" id="ARBA00004563"/>
    </source>
</evidence>
<feature type="transmembrane region" description="Helical" evidence="19">
    <location>
        <begin position="363"/>
        <end position="383"/>
    </location>
</feature>
<feature type="transmembrane region" description="Helical" evidence="19">
    <location>
        <begin position="1391"/>
        <end position="1413"/>
    </location>
</feature>
<keyword evidence="11" id="KW-0946">Virion</keyword>
<evidence type="ECO:0000256" key="19">
    <source>
        <dbReference type="SAM" id="Phobius"/>
    </source>
</evidence>
<feature type="transmembrane region" description="Helical" evidence="19">
    <location>
        <begin position="205"/>
        <end position="227"/>
    </location>
</feature>
<evidence type="ECO:0000256" key="6">
    <source>
        <dbReference type="ARBA" id="ARBA00022581"/>
    </source>
</evidence>
<dbReference type="KEGG" id="vg:80549432"/>
<reference evidence="21 22" key="1">
    <citation type="submission" date="2018-06" db="EMBL/GenBank/DDBJ databases">
        <title>Genomic Characterization of Bunyamwera and Simbu Serogroup Bunyaviruses.</title>
        <authorList>
            <person name="Layton M."/>
            <person name="Bergren N."/>
            <person name="Lee J."/>
            <person name="Russell B."/>
            <person name="Stenglein M."/>
            <person name="Kading R."/>
        </authorList>
    </citation>
    <scope>NUCLEOTIDE SEQUENCE [LARGE SCALE GENOMIC DNA]</scope>
    <source>
        <strain evidence="21 22">SAAr 4042</strain>
    </source>
</reference>
<accession>A0A346JEY8</accession>
<dbReference type="RefSeq" id="YP_010839602.1">
    <property type="nucleotide sequence ID" value="NC_077970.1"/>
</dbReference>
<evidence type="ECO:0000313" key="21">
    <source>
        <dbReference type="EMBL" id="AXP32063.1"/>
    </source>
</evidence>
<protein>
    <recommendedName>
        <fullName evidence="5">Envelopment polyprotein</fullName>
    </recommendedName>
    <alternativeName>
        <fullName evidence="18">M polyprotein</fullName>
    </alternativeName>
</protein>
<comment type="subcellular location">
    <subcellularLocation>
        <location evidence="2">Host Golgi apparatus membrane</location>
        <topology evidence="2">Multi-pass membrane protein</topology>
    </subcellularLocation>
    <subcellularLocation>
        <location evidence="1">Host Golgi apparatus membrane</location>
        <topology evidence="1">Single-pass type I membrane protein</topology>
    </subcellularLocation>
    <subcellularLocation>
        <location evidence="3">Host endoplasmic reticulum membrane</location>
        <topology evidence="3">Single-pass type I membrane protein</topology>
    </subcellularLocation>
    <subcellularLocation>
        <location evidence="4">Virion membrane</location>
        <topology evidence="4">Single-pass type I membrane protein</topology>
    </subcellularLocation>
</comment>
<keyword evidence="12" id="KW-1043">Host membrane</keyword>
<dbReference type="GO" id="GO:0019062">
    <property type="term" value="P:virion attachment to host cell"/>
    <property type="evidence" value="ECO:0007669"/>
    <property type="project" value="UniProtKB-KW"/>
</dbReference>
<feature type="transmembrane region" description="Helical" evidence="19">
    <location>
        <begin position="308"/>
        <end position="328"/>
    </location>
</feature>
<dbReference type="GO" id="GO:0044167">
    <property type="term" value="C:host cell endoplasmic reticulum membrane"/>
    <property type="evidence" value="ECO:0007669"/>
    <property type="project" value="UniProtKB-SubCell"/>
</dbReference>
<dbReference type="InterPro" id="IPR014413">
    <property type="entry name" value="M_poly_OrthobunV"/>
</dbReference>
<evidence type="ECO:0000256" key="18">
    <source>
        <dbReference type="ARBA" id="ARBA00031199"/>
    </source>
</evidence>
<evidence type="ECO:0000256" key="1">
    <source>
        <dbReference type="ARBA" id="ARBA00004244"/>
    </source>
</evidence>
<sequence>MLLAIIFAVAAIVASTPLSTRCFHGGALIKERISTTSISEFCLKDDVSMIKSEITYQKNDTGIFGHSKIFRNWIVKEWKACNPVPSAGGSINVIEINDDMSLATKNYICTRDCTITVDKEDAQIIFQTDKLNHFEVSGTTLSSGWFKTKASVTLDRTCEHIKVSCGKKTVQFHACFKNHMSCVRFFHNTILPGYMATSICQNIELIIITVLTMAIFIVLIILTKTYICYLLMPLFMPIAYCYGWAYNKSCKKCNCCGLAYHPFTNCGSYCVCGLKFEASDRMRIHRESGLCQGYKSLRVARKLCKSKGSSFIISVLLSLFILSFITPIEGTLTNYPEGRKYTLEEVADVIEGFYNEAKLKEYIVFYSSIFGALLLIMTMLILYKLQSITYLLTKFCVIYCTECNMYHSKKNIKYIGDFTNKCGFCTCGELEDVEGLNIHKATKKCTYTYQITWIKIILTILTLLLIGQNTVLVVSAEVDCWQQTEVTADCIGPIFAPSVCLKQEEKTYVKEAQLLVDQNKISKADAEQVDILGSTIDDAITAIRSQKTYETMHMLEVIFLNKYCDYYKWFEHNGGYSQGKWRLIAKTENFDICRRHSTHHFCRCMSDGTKCKNGDWDFAGEMNAIYYTKKDFLIHDLNLFYKIYSAAFPGLAESLLYKLLSEKNTSGASEVLEKIAIRYGYNNLLVGILKFGKFLFSMPIFNKTELSSLQKALLLKPITELRIAPSGRREVMTSASVGDTTADCMNLRKVSCLSPKFGVPLENLIACGDQPNYKIYKEPAKYYKSNNKLNTWCNKDVHCLNNFEPADQTAVDKVKSMTCYLTDPTVTDDVYSIAAHSCKIKDKGQCTVKDQKWSIVKCDSGLFYYTDHREGEDTGNEIGHYCLSHKCGTDRYPINPDIITDCVWEFKSRKSEYINKVTLENLEEFKRALSDKLTHTLTVYNFRPTANLPHIKPTYKYITAQGVENSDGLEAAYILTSIPALGGTSIGYNVITKDSFPLMDIIIYIKSAIIQTTYNHIYDTGPTIGINSKHDERCTGTCPQEIPHDPNWLTFSQERTSRWGCEEFGCLAINTGCVFGSCQDIIRPDTKVYRKALEETVVLTVCITYPGNTFCTDVNAVETKITDDIELQFKTVDTKSLPNILAVTNHKLYSGQINDLGTFGQMCGNVQKTNSTIMGSGTAKFDYICHGASRKDIVIRKCYNNNYASCALLREETNLLFADNHETITVANSRHLVGELQIKLILGDLRYKLFADKPELDIDAKCVGCPSCFESYSCNFQIVTNIDTVCAIDGPCTIFHNRIIISATKQSYGIKMSCSAKPSQTERFKICGREYDVLFDTVSKNDKIEIDTGDQTSFVKEKDTRCKTWLCRVRDEGISVIFEPLRAFFGSYFSIIFYIILAAILIFMGIYIFLPMFMRLKDILKRNEHLYLQEIKHK</sequence>
<keyword evidence="10" id="KW-1040">Host Golgi apparatus</keyword>
<keyword evidence="15" id="KW-0325">Glycoprotein</keyword>
<evidence type="ECO:0000256" key="10">
    <source>
        <dbReference type="ARBA" id="ARBA00022812"/>
    </source>
</evidence>
<evidence type="ECO:0000256" key="16">
    <source>
        <dbReference type="ARBA" id="ARBA00023184"/>
    </source>
</evidence>
<dbReference type="PIRSF" id="PIRSF003944">
    <property type="entry name" value="M_poly_OrthobunV"/>
    <property type="match status" value="1"/>
</dbReference>
<dbReference type="Pfam" id="PF03563">
    <property type="entry name" value="Bunya_G2"/>
    <property type="match status" value="1"/>
</dbReference>
<keyword evidence="17" id="KW-1160">Virus entry into host cell</keyword>
<evidence type="ECO:0000256" key="13">
    <source>
        <dbReference type="ARBA" id="ARBA00022989"/>
    </source>
</evidence>
<evidence type="ECO:0000256" key="3">
    <source>
        <dbReference type="ARBA" id="ARBA00004482"/>
    </source>
</evidence>
<evidence type="ECO:0000256" key="2">
    <source>
        <dbReference type="ARBA" id="ARBA00004252"/>
    </source>
</evidence>
<evidence type="ECO:0000256" key="14">
    <source>
        <dbReference type="ARBA" id="ARBA00023136"/>
    </source>
</evidence>
<feature type="domain" description="4Fe-4S ferredoxin-type" evidence="20">
    <location>
        <begin position="1252"/>
        <end position="1284"/>
    </location>
</feature>
<proteinExistence type="predicted"/>
<dbReference type="InterPro" id="IPR026400">
    <property type="entry name" value="Bunya_nonstruc_pro_NSm"/>
</dbReference>
<keyword evidence="9" id="KW-1161">Viral attachment to host cell</keyword>
<keyword evidence="8" id="KW-0732">Signal</keyword>
<evidence type="ECO:0000256" key="8">
    <source>
        <dbReference type="ARBA" id="ARBA00022729"/>
    </source>
</evidence>
<dbReference type="GO" id="GO:0044178">
    <property type="term" value="C:host cell Golgi membrane"/>
    <property type="evidence" value="ECO:0007669"/>
    <property type="project" value="UniProtKB-SubCell"/>
</dbReference>
<evidence type="ECO:0000256" key="5">
    <source>
        <dbReference type="ARBA" id="ARBA00015294"/>
    </source>
</evidence>
<evidence type="ECO:0000256" key="17">
    <source>
        <dbReference type="ARBA" id="ARBA00023296"/>
    </source>
</evidence>
<dbReference type="InterPro" id="IPR005167">
    <property type="entry name" value="Bunya_G1"/>
</dbReference>
<evidence type="ECO:0000256" key="11">
    <source>
        <dbReference type="ARBA" id="ARBA00022844"/>
    </source>
</evidence>
<evidence type="ECO:0000256" key="15">
    <source>
        <dbReference type="ARBA" id="ARBA00023180"/>
    </source>
</evidence>
<evidence type="ECO:0000256" key="7">
    <source>
        <dbReference type="ARBA" id="ARBA00022692"/>
    </source>
</evidence>
<keyword evidence="13 19" id="KW-1133">Transmembrane helix</keyword>
<evidence type="ECO:0000313" key="22">
    <source>
        <dbReference type="Proteomes" id="UP000423369"/>
    </source>
</evidence>
<name>A0A346JEY8_9VIRU</name>
<organism evidence="21 22">
    <name type="scientific">Shokwe virus</name>
    <dbReference type="NCBI Taxonomy" id="273359"/>
    <lineage>
        <taxon>Viruses</taxon>
        <taxon>Riboviria</taxon>
        <taxon>Orthornavirae</taxon>
        <taxon>Negarnaviricota</taxon>
        <taxon>Polyploviricotina</taxon>
        <taxon>Bunyaviricetes</taxon>
        <taxon>Elliovirales</taxon>
        <taxon>Peribunyaviridae</taxon>
        <taxon>Orthobunyavirus</taxon>
        <taxon>Orthobunyavirus shokweense</taxon>
    </lineage>
</organism>
<dbReference type="GeneID" id="80549432"/>
<dbReference type="GO" id="GO:0055036">
    <property type="term" value="C:virion membrane"/>
    <property type="evidence" value="ECO:0007669"/>
    <property type="project" value="UniProtKB-SubCell"/>
</dbReference>
<keyword evidence="16" id="KW-1038">Host endoplasmic reticulum</keyword>
<keyword evidence="22" id="KW-1185">Reference proteome</keyword>
<dbReference type="InterPro" id="IPR017896">
    <property type="entry name" value="4Fe4S_Fe-S-bd"/>
</dbReference>
<dbReference type="NCBIfam" id="TIGR04210">
    <property type="entry name" value="bunya_NSm"/>
    <property type="match status" value="1"/>
</dbReference>
<dbReference type="InterPro" id="IPR005168">
    <property type="entry name" value="Bunya_G2"/>
</dbReference>
<dbReference type="GO" id="GO:0046718">
    <property type="term" value="P:symbiont entry into host cell"/>
    <property type="evidence" value="ECO:0007669"/>
    <property type="project" value="UniProtKB-KW"/>
</dbReference>